<dbReference type="Proteomes" id="UP001208041">
    <property type="component" value="Unassembled WGS sequence"/>
</dbReference>
<name>A0AAE3J2U4_9RHOB</name>
<dbReference type="InterPro" id="IPR021308">
    <property type="entry name" value="GfcB"/>
</dbReference>
<dbReference type="RefSeq" id="WP_263954801.1">
    <property type="nucleotide sequence ID" value="NZ_JAOYFC010000004.1"/>
</dbReference>
<organism evidence="1 2">
    <name type="scientific">Halocynthiibacter halioticoli</name>
    <dbReference type="NCBI Taxonomy" id="2986804"/>
    <lineage>
        <taxon>Bacteria</taxon>
        <taxon>Pseudomonadati</taxon>
        <taxon>Pseudomonadota</taxon>
        <taxon>Alphaproteobacteria</taxon>
        <taxon>Rhodobacterales</taxon>
        <taxon>Paracoccaceae</taxon>
        <taxon>Halocynthiibacter</taxon>
    </lineage>
</organism>
<dbReference type="EMBL" id="JAOYFC010000004">
    <property type="protein sequence ID" value="MCV6825846.1"/>
    <property type="molecule type" value="Genomic_DNA"/>
</dbReference>
<gene>
    <name evidence="1" type="ORF">OH136_14890</name>
</gene>
<dbReference type="SUPFAM" id="SSF159270">
    <property type="entry name" value="YmcC-like"/>
    <property type="match status" value="1"/>
</dbReference>
<dbReference type="Pfam" id="PF11102">
    <property type="entry name" value="YjbF"/>
    <property type="match status" value="1"/>
</dbReference>
<keyword evidence="2" id="KW-1185">Reference proteome</keyword>
<proteinExistence type="predicted"/>
<dbReference type="InterPro" id="IPR023373">
    <property type="entry name" value="YmcC_sf"/>
</dbReference>
<accession>A0AAE3J2U4</accession>
<sequence length="225" mass="24830">MNSKSYFVGILGLATLVSCGSAKDEVTISSTLFELGKSYVDKINPGDGTEAGQQAQADLAAAQKWLENYDKPLSFALIENTKGNGFLGIEEVNGPYETWRSSIDSVIVQKNGFITATFAFGDDLVAAKVPSTVRNTGTKQRINYYLVDDENIVGTEFSCTWSSLGSKDTPVFGKSYKTEHFREKCSNSESKFSNDYWVDSRGIVRQSRQFVSKTVGYVSLQRIIE</sequence>
<dbReference type="AlphaFoldDB" id="A0AAE3J2U4"/>
<evidence type="ECO:0000313" key="2">
    <source>
        <dbReference type="Proteomes" id="UP001208041"/>
    </source>
</evidence>
<dbReference type="Gene3D" id="2.40.360.10">
    <property type="entry name" value="YmcC-like"/>
    <property type="match status" value="1"/>
</dbReference>
<evidence type="ECO:0000313" key="1">
    <source>
        <dbReference type="EMBL" id="MCV6825846.1"/>
    </source>
</evidence>
<keyword evidence="1" id="KW-0449">Lipoprotein</keyword>
<dbReference type="PROSITE" id="PS51257">
    <property type="entry name" value="PROKAR_LIPOPROTEIN"/>
    <property type="match status" value="1"/>
</dbReference>
<protein>
    <submittedName>
        <fullName evidence="1">YjbF family lipoprotein</fullName>
    </submittedName>
</protein>
<comment type="caution">
    <text evidence="1">The sequence shown here is derived from an EMBL/GenBank/DDBJ whole genome shotgun (WGS) entry which is preliminary data.</text>
</comment>
<reference evidence="1" key="1">
    <citation type="submission" date="2022-10" db="EMBL/GenBank/DDBJ databases">
        <authorList>
            <person name="Yue Y."/>
        </authorList>
    </citation>
    <scope>NUCLEOTIDE SEQUENCE</scope>
    <source>
        <strain evidence="1">Z654</strain>
    </source>
</reference>